<accession>A0AAD1XBQ4</accession>
<dbReference type="EMBL" id="CAMPGE010006241">
    <property type="protein sequence ID" value="CAI2365086.1"/>
    <property type="molecule type" value="Genomic_DNA"/>
</dbReference>
<dbReference type="Proteomes" id="UP001295684">
    <property type="component" value="Unassembled WGS sequence"/>
</dbReference>
<feature type="compositionally biased region" description="Acidic residues" evidence="1">
    <location>
        <begin position="230"/>
        <end position="239"/>
    </location>
</feature>
<feature type="compositionally biased region" description="Polar residues" evidence="1">
    <location>
        <begin position="201"/>
        <end position="222"/>
    </location>
</feature>
<feature type="compositionally biased region" description="Low complexity" evidence="1">
    <location>
        <begin position="172"/>
        <end position="182"/>
    </location>
</feature>
<name>A0AAD1XBQ4_EUPCR</name>
<protein>
    <submittedName>
        <fullName evidence="2">Uncharacterized protein</fullName>
    </submittedName>
</protein>
<reference evidence="2" key="1">
    <citation type="submission" date="2023-07" db="EMBL/GenBank/DDBJ databases">
        <authorList>
            <consortium name="AG Swart"/>
            <person name="Singh M."/>
            <person name="Singh A."/>
            <person name="Seah K."/>
            <person name="Emmerich C."/>
        </authorList>
    </citation>
    <scope>NUCLEOTIDE SEQUENCE</scope>
    <source>
        <strain evidence="2">DP1</strain>
    </source>
</reference>
<sequence>MSRNQRERIFSFDRNEFYKNPDKGFDVPPLCFEQLDQNGWTTFAKAILTKENGLQKYVEYAKKHKMGIAKRKLFATYEKKPTKKFVKISDEKDTKLDKSLQSKREHSQKKPKKKSLPKFISPKKKLCKKRNHLQEEKERIKKIQKRMIQDKQLAKKSRMNLLKKNYNKTEPRVSPVRSPRSVYYMSDRLNTLAQPRENQKENSTSVMDQTRSQSRNSPQTNKLESKDDAADGECEEEDEIKQSPSLPYLYHKDMEYCSGDPKLSSHKDSHKDSTSEPLLEPTKIKKLRAEAMKMIYSKH</sequence>
<feature type="region of interest" description="Disordered" evidence="1">
    <location>
        <begin position="96"/>
        <end position="281"/>
    </location>
</feature>
<dbReference type="AlphaFoldDB" id="A0AAD1XBQ4"/>
<feature type="compositionally biased region" description="Basic and acidic residues" evidence="1">
    <location>
        <begin position="132"/>
        <end position="153"/>
    </location>
</feature>
<feature type="compositionally biased region" description="Basic residues" evidence="1">
    <location>
        <begin position="106"/>
        <end position="131"/>
    </location>
</feature>
<evidence type="ECO:0000256" key="1">
    <source>
        <dbReference type="SAM" id="MobiDB-lite"/>
    </source>
</evidence>
<proteinExistence type="predicted"/>
<organism evidence="2 3">
    <name type="scientific">Euplotes crassus</name>
    <dbReference type="NCBI Taxonomy" id="5936"/>
    <lineage>
        <taxon>Eukaryota</taxon>
        <taxon>Sar</taxon>
        <taxon>Alveolata</taxon>
        <taxon>Ciliophora</taxon>
        <taxon>Intramacronucleata</taxon>
        <taxon>Spirotrichea</taxon>
        <taxon>Hypotrichia</taxon>
        <taxon>Euplotida</taxon>
        <taxon>Euplotidae</taxon>
        <taxon>Moneuplotes</taxon>
    </lineage>
</organism>
<keyword evidence="3" id="KW-1185">Reference proteome</keyword>
<evidence type="ECO:0000313" key="3">
    <source>
        <dbReference type="Proteomes" id="UP001295684"/>
    </source>
</evidence>
<evidence type="ECO:0000313" key="2">
    <source>
        <dbReference type="EMBL" id="CAI2365086.1"/>
    </source>
</evidence>
<comment type="caution">
    <text evidence="2">The sequence shown here is derived from an EMBL/GenBank/DDBJ whole genome shotgun (WGS) entry which is preliminary data.</text>
</comment>
<gene>
    <name evidence="2" type="ORF">ECRASSUSDP1_LOCUS6436</name>
</gene>
<feature type="compositionally biased region" description="Basic and acidic residues" evidence="1">
    <location>
        <begin position="96"/>
        <end position="105"/>
    </location>
</feature>
<feature type="compositionally biased region" description="Basic and acidic residues" evidence="1">
    <location>
        <begin position="263"/>
        <end position="274"/>
    </location>
</feature>